<keyword evidence="2" id="KW-0805">Transcription regulation</keyword>
<evidence type="ECO:0000256" key="3">
    <source>
        <dbReference type="ARBA" id="ARBA00023125"/>
    </source>
</evidence>
<proteinExistence type="predicted"/>
<protein>
    <recommendedName>
        <fullName evidence="6">Aflatoxin regulatory protein domain-containing protein</fullName>
    </recommendedName>
</protein>
<dbReference type="AlphaFoldDB" id="A0A6A6A8E4"/>
<evidence type="ECO:0000256" key="4">
    <source>
        <dbReference type="ARBA" id="ARBA00023163"/>
    </source>
</evidence>
<keyword evidence="4" id="KW-0804">Transcription</keyword>
<evidence type="ECO:0000313" key="8">
    <source>
        <dbReference type="Proteomes" id="UP000799771"/>
    </source>
</evidence>
<evidence type="ECO:0000256" key="1">
    <source>
        <dbReference type="ARBA" id="ARBA00022723"/>
    </source>
</evidence>
<dbReference type="Proteomes" id="UP000799771">
    <property type="component" value="Unassembled WGS sequence"/>
</dbReference>
<dbReference type="GO" id="GO:0046872">
    <property type="term" value="F:metal ion binding"/>
    <property type="evidence" value="ECO:0007669"/>
    <property type="project" value="UniProtKB-KW"/>
</dbReference>
<dbReference type="OrthoDB" id="2740448at2759"/>
<keyword evidence="1" id="KW-0479">Metal-binding</keyword>
<dbReference type="InterPro" id="IPR013700">
    <property type="entry name" value="AflR"/>
</dbReference>
<evidence type="ECO:0000256" key="2">
    <source>
        <dbReference type="ARBA" id="ARBA00023015"/>
    </source>
</evidence>
<reference evidence="7" key="1">
    <citation type="journal article" date="2020" name="Stud. Mycol.">
        <title>101 Dothideomycetes genomes: a test case for predicting lifestyles and emergence of pathogens.</title>
        <authorList>
            <person name="Haridas S."/>
            <person name="Albert R."/>
            <person name="Binder M."/>
            <person name="Bloem J."/>
            <person name="Labutti K."/>
            <person name="Salamov A."/>
            <person name="Andreopoulos B."/>
            <person name="Baker S."/>
            <person name="Barry K."/>
            <person name="Bills G."/>
            <person name="Bluhm B."/>
            <person name="Cannon C."/>
            <person name="Castanera R."/>
            <person name="Culley D."/>
            <person name="Daum C."/>
            <person name="Ezra D."/>
            <person name="Gonzalez J."/>
            <person name="Henrissat B."/>
            <person name="Kuo A."/>
            <person name="Liang C."/>
            <person name="Lipzen A."/>
            <person name="Lutzoni F."/>
            <person name="Magnuson J."/>
            <person name="Mondo S."/>
            <person name="Nolan M."/>
            <person name="Ohm R."/>
            <person name="Pangilinan J."/>
            <person name="Park H.-J."/>
            <person name="Ramirez L."/>
            <person name="Alfaro M."/>
            <person name="Sun H."/>
            <person name="Tritt A."/>
            <person name="Yoshinaga Y."/>
            <person name="Zwiers L.-H."/>
            <person name="Turgeon B."/>
            <person name="Goodwin S."/>
            <person name="Spatafora J."/>
            <person name="Crous P."/>
            <person name="Grigoriev I."/>
        </authorList>
    </citation>
    <scope>NUCLEOTIDE SEQUENCE</scope>
    <source>
        <strain evidence="7">CBS 119687</strain>
    </source>
</reference>
<sequence>MLKRTRADDDFCSTADSFPLFHTADNLSCDTAWAFETEPDPTQMQFSDFGFMNIDIPALQSIPLSDHRIHTNTHADVFAGQDSLAGYQTSNGSSTSELSSRSTSASSALFLLSSSSSSPPFSASVEAQPHTRQANLCRSPCRSETCLTAALRTLTTLHVVHSACLSAHQEDPSVQQAWKMETVLSTNRDVVAGMAPILACSCSGKSLVQLLLSSVCGNLIAWNSAMINALFEQGDSFDSHRSIFSSVSSLSAGHAQAPRARVLPQPITIGQHEISGSLGRALHAQIVAGELRTLEGFVDALSRRFGEASKSDGASSTSPAIHMRNANSRAATCRDTPSLQSKGLSNIVHRHIISSLRTRLHSTRAEIFSRLGQAI</sequence>
<organism evidence="7 8">
    <name type="scientific">Dothidotthia symphoricarpi CBS 119687</name>
    <dbReference type="NCBI Taxonomy" id="1392245"/>
    <lineage>
        <taxon>Eukaryota</taxon>
        <taxon>Fungi</taxon>
        <taxon>Dikarya</taxon>
        <taxon>Ascomycota</taxon>
        <taxon>Pezizomycotina</taxon>
        <taxon>Dothideomycetes</taxon>
        <taxon>Pleosporomycetidae</taxon>
        <taxon>Pleosporales</taxon>
        <taxon>Dothidotthiaceae</taxon>
        <taxon>Dothidotthia</taxon>
    </lineage>
</organism>
<dbReference type="EMBL" id="ML977509">
    <property type="protein sequence ID" value="KAF2128242.1"/>
    <property type="molecule type" value="Genomic_DNA"/>
</dbReference>
<gene>
    <name evidence="7" type="ORF">P153DRAFT_50358</name>
</gene>
<dbReference type="GO" id="GO:0045122">
    <property type="term" value="P:aflatoxin biosynthetic process"/>
    <property type="evidence" value="ECO:0007669"/>
    <property type="project" value="InterPro"/>
</dbReference>
<accession>A0A6A6A8E4</accession>
<dbReference type="GeneID" id="54413674"/>
<dbReference type="Pfam" id="PF08493">
    <property type="entry name" value="AflR"/>
    <property type="match status" value="1"/>
</dbReference>
<dbReference type="RefSeq" id="XP_033522631.1">
    <property type="nucleotide sequence ID" value="XM_033673242.1"/>
</dbReference>
<feature type="domain" description="Aflatoxin regulatory protein" evidence="6">
    <location>
        <begin position="143"/>
        <end position="233"/>
    </location>
</feature>
<keyword evidence="5" id="KW-0539">Nucleus</keyword>
<keyword evidence="3" id="KW-0238">DNA-binding</keyword>
<dbReference type="GO" id="GO:0003677">
    <property type="term" value="F:DNA binding"/>
    <property type="evidence" value="ECO:0007669"/>
    <property type="project" value="UniProtKB-KW"/>
</dbReference>
<keyword evidence="8" id="KW-1185">Reference proteome</keyword>
<name>A0A6A6A8E4_9PLEO</name>
<dbReference type="GO" id="GO:0005634">
    <property type="term" value="C:nucleus"/>
    <property type="evidence" value="ECO:0007669"/>
    <property type="project" value="InterPro"/>
</dbReference>
<dbReference type="GO" id="GO:0006355">
    <property type="term" value="P:regulation of DNA-templated transcription"/>
    <property type="evidence" value="ECO:0007669"/>
    <property type="project" value="InterPro"/>
</dbReference>
<evidence type="ECO:0000256" key="5">
    <source>
        <dbReference type="ARBA" id="ARBA00023242"/>
    </source>
</evidence>
<evidence type="ECO:0000313" key="7">
    <source>
        <dbReference type="EMBL" id="KAF2128242.1"/>
    </source>
</evidence>
<evidence type="ECO:0000259" key="6">
    <source>
        <dbReference type="Pfam" id="PF08493"/>
    </source>
</evidence>